<dbReference type="Proteomes" id="UP001054889">
    <property type="component" value="Unassembled WGS sequence"/>
</dbReference>
<evidence type="ECO:0000256" key="9">
    <source>
        <dbReference type="ARBA" id="ARBA00025302"/>
    </source>
</evidence>
<dbReference type="NCBIfam" id="TIGR01569">
    <property type="entry name" value="A_tha_TIGR01569"/>
    <property type="match status" value="1"/>
</dbReference>
<comment type="subunit">
    <text evidence="3 10">Homodimer and heterodimers.</text>
</comment>
<organism evidence="12 13">
    <name type="scientific">Eleusine coracana subsp. coracana</name>
    <dbReference type="NCBI Taxonomy" id="191504"/>
    <lineage>
        <taxon>Eukaryota</taxon>
        <taxon>Viridiplantae</taxon>
        <taxon>Streptophyta</taxon>
        <taxon>Embryophyta</taxon>
        <taxon>Tracheophyta</taxon>
        <taxon>Spermatophyta</taxon>
        <taxon>Magnoliopsida</taxon>
        <taxon>Liliopsida</taxon>
        <taxon>Poales</taxon>
        <taxon>Poaceae</taxon>
        <taxon>PACMAD clade</taxon>
        <taxon>Chloridoideae</taxon>
        <taxon>Cynodonteae</taxon>
        <taxon>Eleusininae</taxon>
        <taxon>Eleusine</taxon>
    </lineage>
</organism>
<keyword evidence="5 10" id="KW-0812">Transmembrane</keyword>
<keyword evidence="6 10" id="KW-1133">Transmembrane helix</keyword>
<protein>
    <recommendedName>
        <fullName evidence="10">CASP-like protein</fullName>
    </recommendedName>
</protein>
<feature type="transmembrane region" description="Helical" evidence="10">
    <location>
        <begin position="49"/>
        <end position="71"/>
    </location>
</feature>
<name>A0AAV5EXS8_ELECO</name>
<keyword evidence="13" id="KW-1185">Reference proteome</keyword>
<gene>
    <name evidence="12" type="primary">gb15399</name>
    <name evidence="12" type="ORF">PR202_gb15399</name>
</gene>
<evidence type="ECO:0000259" key="11">
    <source>
        <dbReference type="Pfam" id="PF04535"/>
    </source>
</evidence>
<comment type="similarity">
    <text evidence="2 10">Belongs to the Casparian strip membrane proteins (CASP) family.</text>
</comment>
<dbReference type="GO" id="GO:0005886">
    <property type="term" value="C:plasma membrane"/>
    <property type="evidence" value="ECO:0007669"/>
    <property type="project" value="UniProtKB-SubCell"/>
</dbReference>
<accession>A0AAV5EXS8</accession>
<keyword evidence="4 10" id="KW-1003">Cell membrane</keyword>
<sequence length="74" mass="7853">MQASLTLLTASASAAAAIVYLAHKGNVRANWFAICQQFESFCERISGSLIGSFAAMVILIALISLSAFALARHH</sequence>
<evidence type="ECO:0000256" key="6">
    <source>
        <dbReference type="ARBA" id="ARBA00022989"/>
    </source>
</evidence>
<evidence type="ECO:0000256" key="2">
    <source>
        <dbReference type="ARBA" id="ARBA00007651"/>
    </source>
</evidence>
<evidence type="ECO:0000256" key="4">
    <source>
        <dbReference type="ARBA" id="ARBA00022475"/>
    </source>
</evidence>
<comment type="subcellular location">
    <subcellularLocation>
        <location evidence="1 10">Cell membrane</location>
        <topology evidence="1 10">Multi-pass membrane protein</topology>
    </subcellularLocation>
</comment>
<comment type="caution">
    <text evidence="12">The sequence shown here is derived from an EMBL/GenBank/DDBJ whole genome shotgun (WGS) entry which is preliminary data.</text>
</comment>
<evidence type="ECO:0000256" key="10">
    <source>
        <dbReference type="RuleBase" id="RU361233"/>
    </source>
</evidence>
<keyword evidence="7 10" id="KW-0472">Membrane</keyword>
<reference evidence="12" key="2">
    <citation type="submission" date="2021-12" db="EMBL/GenBank/DDBJ databases">
        <title>Resequencing data analysis of finger millet.</title>
        <authorList>
            <person name="Hatakeyama M."/>
            <person name="Aluri S."/>
            <person name="Balachadran M.T."/>
            <person name="Sivarajan S.R."/>
            <person name="Poveda L."/>
            <person name="Shimizu-Inatsugi R."/>
            <person name="Schlapbach R."/>
            <person name="Sreeman S.M."/>
            <person name="Shimizu K.K."/>
        </authorList>
    </citation>
    <scope>NUCLEOTIDE SEQUENCE</scope>
</reference>
<comment type="caution">
    <text evidence="10">Lacks conserved residue(s) required for the propagation of feature annotation.</text>
</comment>
<dbReference type="InterPro" id="IPR006702">
    <property type="entry name" value="CASP_dom"/>
</dbReference>
<evidence type="ECO:0000313" key="13">
    <source>
        <dbReference type="Proteomes" id="UP001054889"/>
    </source>
</evidence>
<evidence type="ECO:0000256" key="7">
    <source>
        <dbReference type="ARBA" id="ARBA00023136"/>
    </source>
</evidence>
<dbReference type="GO" id="GO:0071555">
    <property type="term" value="P:cell wall organization"/>
    <property type="evidence" value="ECO:0007669"/>
    <property type="project" value="UniProtKB-KW"/>
</dbReference>
<evidence type="ECO:0000256" key="8">
    <source>
        <dbReference type="ARBA" id="ARBA00023316"/>
    </source>
</evidence>
<evidence type="ECO:0000256" key="5">
    <source>
        <dbReference type="ARBA" id="ARBA00022692"/>
    </source>
</evidence>
<dbReference type="InterPro" id="IPR006459">
    <property type="entry name" value="CASP/CASPL"/>
</dbReference>
<dbReference type="PANTHER" id="PTHR36488:SF12">
    <property type="entry name" value="CASP-LIKE PROTEIN"/>
    <property type="match status" value="1"/>
</dbReference>
<dbReference type="AlphaFoldDB" id="A0AAV5EXS8"/>
<keyword evidence="8" id="KW-0961">Cell wall biogenesis/degradation</keyword>
<proteinExistence type="inferred from homology"/>
<feature type="domain" description="Casparian strip membrane protein" evidence="11">
    <location>
        <begin position="3"/>
        <end position="57"/>
    </location>
</feature>
<reference evidence="12" key="1">
    <citation type="journal article" date="2018" name="DNA Res.">
        <title>Multiple hybrid de novo genome assembly of finger millet, an orphan allotetraploid crop.</title>
        <authorList>
            <person name="Hatakeyama M."/>
            <person name="Aluri S."/>
            <person name="Balachadran M.T."/>
            <person name="Sivarajan S.R."/>
            <person name="Patrignani A."/>
            <person name="Gruter S."/>
            <person name="Poveda L."/>
            <person name="Shimizu-Inatsugi R."/>
            <person name="Baeten J."/>
            <person name="Francoijs K.J."/>
            <person name="Nataraja K.N."/>
            <person name="Reddy Y.A.N."/>
            <person name="Phadnis S."/>
            <person name="Ravikumar R.L."/>
            <person name="Schlapbach R."/>
            <person name="Sreeman S.M."/>
            <person name="Shimizu K.K."/>
        </authorList>
    </citation>
    <scope>NUCLEOTIDE SEQUENCE</scope>
</reference>
<dbReference type="Pfam" id="PF04535">
    <property type="entry name" value="CASP_dom"/>
    <property type="match status" value="1"/>
</dbReference>
<evidence type="ECO:0000313" key="12">
    <source>
        <dbReference type="EMBL" id="GJN27379.1"/>
    </source>
</evidence>
<dbReference type="InterPro" id="IPR044173">
    <property type="entry name" value="CASPL"/>
</dbReference>
<dbReference type="EMBL" id="BQKI01000079">
    <property type="protein sequence ID" value="GJN27379.1"/>
    <property type="molecule type" value="Genomic_DNA"/>
</dbReference>
<comment type="function">
    <text evidence="9">Regulates membrane-cell wall junctions and localized cell wall deposition. Required for establishment of the Casparian strip membrane domain (CSD) and the subsequent formation of Casparian strips, a cell wall modification of the root endodermis that determines an apoplastic barrier between the intraorganismal apoplasm and the extraorganismal apoplasm and prevents lateral diffusion.</text>
</comment>
<dbReference type="PANTHER" id="PTHR36488">
    <property type="entry name" value="CASP-LIKE PROTEIN 1U1"/>
    <property type="match status" value="1"/>
</dbReference>
<evidence type="ECO:0000256" key="3">
    <source>
        <dbReference type="ARBA" id="ARBA00011489"/>
    </source>
</evidence>
<evidence type="ECO:0000256" key="1">
    <source>
        <dbReference type="ARBA" id="ARBA00004651"/>
    </source>
</evidence>